<sequence>MACSDFLYWFKGPPPCRAGARVRPGGRSRPGARRSNGEPRLPTRRRYGGDRDGTAQNRASRHRRVVRQGKAPPAGASGSGMGGSVGGLRSEGG</sequence>
<evidence type="ECO:0000256" key="1">
    <source>
        <dbReference type="SAM" id="MobiDB-lite"/>
    </source>
</evidence>
<name>A0A810MSS4_9ACTN</name>
<organism evidence="2 3">
    <name type="scientific">Polymorphospora rubra</name>
    <dbReference type="NCBI Taxonomy" id="338584"/>
    <lineage>
        <taxon>Bacteria</taxon>
        <taxon>Bacillati</taxon>
        <taxon>Actinomycetota</taxon>
        <taxon>Actinomycetes</taxon>
        <taxon>Micromonosporales</taxon>
        <taxon>Micromonosporaceae</taxon>
        <taxon>Polymorphospora</taxon>
    </lineage>
</organism>
<keyword evidence="3" id="KW-1185">Reference proteome</keyword>
<accession>A0A810MSS4</accession>
<gene>
    <name evidence="2" type="ORF">Prubr_05610</name>
</gene>
<feature type="compositionally biased region" description="Gly residues" evidence="1">
    <location>
        <begin position="77"/>
        <end position="93"/>
    </location>
</feature>
<dbReference type="AlphaFoldDB" id="A0A810MSS4"/>
<protein>
    <submittedName>
        <fullName evidence="2">Uncharacterized protein</fullName>
    </submittedName>
</protein>
<dbReference type="EMBL" id="AP023359">
    <property type="protein sequence ID" value="BCJ63540.1"/>
    <property type="molecule type" value="Genomic_DNA"/>
</dbReference>
<feature type="region of interest" description="Disordered" evidence="1">
    <location>
        <begin position="12"/>
        <end position="93"/>
    </location>
</feature>
<evidence type="ECO:0000313" key="2">
    <source>
        <dbReference type="EMBL" id="BCJ63540.1"/>
    </source>
</evidence>
<dbReference type="KEGG" id="pry:Prubr_05610"/>
<dbReference type="Proteomes" id="UP000680866">
    <property type="component" value="Chromosome"/>
</dbReference>
<reference evidence="2" key="1">
    <citation type="submission" date="2020-08" db="EMBL/GenBank/DDBJ databases">
        <title>Whole genome shotgun sequence of Polymorphospora rubra NBRC 101157.</title>
        <authorList>
            <person name="Komaki H."/>
            <person name="Tamura T."/>
        </authorList>
    </citation>
    <scope>NUCLEOTIDE SEQUENCE</scope>
    <source>
        <strain evidence="2">NBRC 101157</strain>
    </source>
</reference>
<evidence type="ECO:0000313" key="3">
    <source>
        <dbReference type="Proteomes" id="UP000680866"/>
    </source>
</evidence>
<proteinExistence type="predicted"/>